<evidence type="ECO:0000313" key="4">
    <source>
        <dbReference type="Proteomes" id="UP000683360"/>
    </source>
</evidence>
<dbReference type="SUPFAM" id="SSF54695">
    <property type="entry name" value="POZ domain"/>
    <property type="match status" value="1"/>
</dbReference>
<dbReference type="Pfam" id="PF00651">
    <property type="entry name" value="BTB"/>
    <property type="match status" value="1"/>
</dbReference>
<feature type="domain" description="BTB" evidence="2">
    <location>
        <begin position="30"/>
        <end position="91"/>
    </location>
</feature>
<evidence type="ECO:0000259" key="2">
    <source>
        <dbReference type="PROSITE" id="PS50097"/>
    </source>
</evidence>
<dbReference type="InterPro" id="IPR000210">
    <property type="entry name" value="BTB/POZ_dom"/>
</dbReference>
<proteinExistence type="predicted"/>
<dbReference type="AlphaFoldDB" id="A0A8S3TKK7"/>
<evidence type="ECO:0000256" key="1">
    <source>
        <dbReference type="SAM" id="MobiDB-lite"/>
    </source>
</evidence>
<comment type="caution">
    <text evidence="3">The sequence shown here is derived from an EMBL/GenBank/DDBJ whole genome shotgun (WGS) entry which is preliminary data.</text>
</comment>
<name>A0A8S3TKK7_MYTED</name>
<dbReference type="PANTHER" id="PTHR22744:SF17">
    <property type="entry name" value="BTB DOMAIN-CONTAINING PROTEIN"/>
    <property type="match status" value="1"/>
</dbReference>
<dbReference type="PANTHER" id="PTHR22744">
    <property type="entry name" value="HELIX LOOP HELIX PROTEIN 21-RELATED"/>
    <property type="match status" value="1"/>
</dbReference>
<dbReference type="Gene3D" id="3.30.710.10">
    <property type="entry name" value="Potassium Channel Kv1.1, Chain A"/>
    <property type="match status" value="1"/>
</dbReference>
<evidence type="ECO:0000313" key="3">
    <source>
        <dbReference type="EMBL" id="CAG2232083.1"/>
    </source>
</evidence>
<feature type="region of interest" description="Disordered" evidence="1">
    <location>
        <begin position="197"/>
        <end position="218"/>
    </location>
</feature>
<dbReference type="InterPro" id="IPR011333">
    <property type="entry name" value="SKP1/BTB/POZ_sf"/>
</dbReference>
<dbReference type="PROSITE" id="PS50097">
    <property type="entry name" value="BTB"/>
    <property type="match status" value="1"/>
</dbReference>
<keyword evidence="4" id="KW-1185">Reference proteome</keyword>
<dbReference type="Proteomes" id="UP000683360">
    <property type="component" value="Unassembled WGS sequence"/>
</dbReference>
<sequence>MSKAPKQYRSFTFDDTPIKVQRMKSSFTEPDVAFIVEGEKIFTHRAELMKKSPVFNSMFSSNFMEKDKFEIELPGKNMHHFLMFLRCTLDGYGDDIEDDNVHFVMPLAHEYQVNEILEKADTCLANKYASSGIDGCSSKNIIQGLLEAEKYNISKTLDVLIGLASKKVWRYFSTANGYDEIDKSTLNRIAMKRWEDNIDPKNGEPVPDSYHGPPPRLK</sequence>
<accession>A0A8S3TKK7</accession>
<organism evidence="3 4">
    <name type="scientific">Mytilus edulis</name>
    <name type="common">Blue mussel</name>
    <dbReference type="NCBI Taxonomy" id="6550"/>
    <lineage>
        <taxon>Eukaryota</taxon>
        <taxon>Metazoa</taxon>
        <taxon>Spiralia</taxon>
        <taxon>Lophotrochozoa</taxon>
        <taxon>Mollusca</taxon>
        <taxon>Bivalvia</taxon>
        <taxon>Autobranchia</taxon>
        <taxon>Pteriomorphia</taxon>
        <taxon>Mytilida</taxon>
        <taxon>Mytiloidea</taxon>
        <taxon>Mytilidae</taxon>
        <taxon>Mytilinae</taxon>
        <taxon>Mytilus</taxon>
    </lineage>
</organism>
<dbReference type="SMART" id="SM00225">
    <property type="entry name" value="BTB"/>
    <property type="match status" value="1"/>
</dbReference>
<dbReference type="EMBL" id="CAJPWZ010002164">
    <property type="protein sequence ID" value="CAG2232083.1"/>
    <property type="molecule type" value="Genomic_DNA"/>
</dbReference>
<dbReference type="OrthoDB" id="6113675at2759"/>
<gene>
    <name evidence="3" type="ORF">MEDL_44825</name>
</gene>
<reference evidence="3" key="1">
    <citation type="submission" date="2021-03" db="EMBL/GenBank/DDBJ databases">
        <authorList>
            <person name="Bekaert M."/>
        </authorList>
    </citation>
    <scope>NUCLEOTIDE SEQUENCE</scope>
</reference>
<protein>
    <recommendedName>
        <fullName evidence="2">BTB domain-containing protein</fullName>
    </recommendedName>
</protein>